<reference evidence="1 2" key="1">
    <citation type="submission" date="2019-12" db="EMBL/GenBank/DDBJ databases">
        <authorList>
            <person name="Zhang Y.-J."/>
        </authorList>
    </citation>
    <scope>NUCLEOTIDE SEQUENCE [LARGE SCALE GENOMIC DNA]</scope>
    <source>
        <strain evidence="1 2">H18S-6</strain>
    </source>
</reference>
<dbReference type="RefSeq" id="WP_158980421.1">
    <property type="nucleotide sequence ID" value="NZ_WSFO01000010.1"/>
</dbReference>
<dbReference type="EMBL" id="WSFO01000010">
    <property type="protein sequence ID" value="KAE9628172.1"/>
    <property type="molecule type" value="Genomic_DNA"/>
</dbReference>
<organism evidence="1 2">
    <name type="scientific">Parasedimentitalea maritima</name>
    <dbReference type="NCBI Taxonomy" id="2578117"/>
    <lineage>
        <taxon>Bacteria</taxon>
        <taxon>Pseudomonadati</taxon>
        <taxon>Pseudomonadota</taxon>
        <taxon>Alphaproteobacteria</taxon>
        <taxon>Rhodobacterales</taxon>
        <taxon>Paracoccaceae</taxon>
        <taxon>Parasedimentitalea</taxon>
    </lineage>
</organism>
<evidence type="ECO:0000313" key="1">
    <source>
        <dbReference type="EMBL" id="KAE9628172.1"/>
    </source>
</evidence>
<proteinExistence type="predicted"/>
<evidence type="ECO:0000313" key="2">
    <source>
        <dbReference type="Proteomes" id="UP000441586"/>
    </source>
</evidence>
<sequence length="135" mass="14637">MSRPNSHRITVCTSCRHTNDLCRSGYELIDQLRSAIAAAGNTVSEDFEMSGTASMTGCNRLCTVAYHGSSKAAYLFGDIDPDQDIKDLVDYARQPAMQHGGWCSAMGHPEKPLESSLLRVPSAVIALEESTELLS</sequence>
<dbReference type="InterPro" id="IPR012863">
    <property type="entry name" value="DUF1636"/>
</dbReference>
<protein>
    <submittedName>
        <fullName evidence="1">DUF1636 domain-containing protein</fullName>
    </submittedName>
</protein>
<dbReference type="Pfam" id="PF07845">
    <property type="entry name" value="DUF1636"/>
    <property type="match status" value="1"/>
</dbReference>
<comment type="caution">
    <text evidence="1">The sequence shown here is derived from an EMBL/GenBank/DDBJ whole genome shotgun (WGS) entry which is preliminary data.</text>
</comment>
<dbReference type="AlphaFoldDB" id="A0A6A4RFF9"/>
<accession>A0A6A4RFF9</accession>
<gene>
    <name evidence="1" type="ORF">GP644_16185</name>
</gene>
<dbReference type="Proteomes" id="UP000441586">
    <property type="component" value="Unassembled WGS sequence"/>
</dbReference>
<name>A0A6A4RFF9_9RHOB</name>